<feature type="region of interest" description="Disordered" evidence="9">
    <location>
        <begin position="305"/>
        <end position="333"/>
    </location>
</feature>
<feature type="region of interest" description="Disordered" evidence="9">
    <location>
        <begin position="1276"/>
        <end position="1300"/>
    </location>
</feature>
<dbReference type="GO" id="GO:0005509">
    <property type="term" value="F:calcium ion binding"/>
    <property type="evidence" value="ECO:0007669"/>
    <property type="project" value="InterPro"/>
</dbReference>
<evidence type="ECO:0000256" key="2">
    <source>
        <dbReference type="ARBA" id="ARBA00004613"/>
    </source>
</evidence>
<dbReference type="InterPro" id="IPR003995">
    <property type="entry name" value="RTX_toxin_determinant-A"/>
</dbReference>
<dbReference type="InterPro" id="IPR018511">
    <property type="entry name" value="Hemolysin-typ_Ca-bd_CS"/>
</dbReference>
<protein>
    <recommendedName>
        <fullName evidence="10">Haemolysin-type calcium binding-related domain-containing protein</fullName>
    </recommendedName>
</protein>
<keyword evidence="3" id="KW-0964">Secreted</keyword>
<dbReference type="PROSITE" id="PS00330">
    <property type="entry name" value="HEMOLYSIN_CALCIUM"/>
    <property type="match status" value="18"/>
</dbReference>
<evidence type="ECO:0000256" key="6">
    <source>
        <dbReference type="ARBA" id="ARBA00022837"/>
    </source>
</evidence>
<keyword evidence="8" id="KW-0472">Membrane</keyword>
<dbReference type="InterPro" id="IPR001343">
    <property type="entry name" value="Hemolysn_Ca-bd"/>
</dbReference>
<evidence type="ECO:0000313" key="11">
    <source>
        <dbReference type="EMBL" id="GFE82768.1"/>
    </source>
</evidence>
<dbReference type="GO" id="GO:0090729">
    <property type="term" value="F:toxin activity"/>
    <property type="evidence" value="ECO:0007669"/>
    <property type="project" value="UniProtKB-KW"/>
</dbReference>
<evidence type="ECO:0000259" key="10">
    <source>
        <dbReference type="Pfam" id="PF06594"/>
    </source>
</evidence>
<keyword evidence="12" id="KW-1185">Reference proteome</keyword>
<evidence type="ECO:0000256" key="3">
    <source>
        <dbReference type="ARBA" id="ARBA00022525"/>
    </source>
</evidence>
<evidence type="ECO:0000256" key="1">
    <source>
        <dbReference type="ARBA" id="ARBA00004370"/>
    </source>
</evidence>
<proteinExistence type="predicted"/>
<dbReference type="Gene3D" id="2.150.10.10">
    <property type="entry name" value="Serralysin-like metalloprotease, C-terminal"/>
    <property type="match status" value="15"/>
</dbReference>
<evidence type="ECO:0000256" key="8">
    <source>
        <dbReference type="ARBA" id="ARBA00023136"/>
    </source>
</evidence>
<evidence type="ECO:0000256" key="5">
    <source>
        <dbReference type="ARBA" id="ARBA00022737"/>
    </source>
</evidence>
<keyword evidence="6" id="KW-0106">Calcium</keyword>
<comment type="caution">
    <text evidence="11">The sequence shown here is derived from an EMBL/GenBank/DDBJ whole genome shotgun (WGS) entry which is preliminary data.</text>
</comment>
<dbReference type="GO" id="GO:0016020">
    <property type="term" value="C:membrane"/>
    <property type="evidence" value="ECO:0007669"/>
    <property type="project" value="UniProtKB-SubCell"/>
</dbReference>
<comment type="subcellular location">
    <subcellularLocation>
        <location evidence="1">Membrane</location>
    </subcellularLocation>
    <subcellularLocation>
        <location evidence="2">Secreted</location>
    </subcellularLocation>
</comment>
<dbReference type="PANTHER" id="PTHR38340:SF1">
    <property type="entry name" value="S-LAYER PROTEIN"/>
    <property type="match status" value="1"/>
</dbReference>
<keyword evidence="5" id="KW-0677">Repeat</keyword>
<dbReference type="InterPro" id="IPR050557">
    <property type="entry name" value="RTX_toxin/Mannuronan_C5-epim"/>
</dbReference>
<dbReference type="PANTHER" id="PTHR38340">
    <property type="entry name" value="S-LAYER PROTEIN"/>
    <property type="match status" value="1"/>
</dbReference>
<dbReference type="Pfam" id="PF00353">
    <property type="entry name" value="HemolysinCabind"/>
    <property type="match status" value="19"/>
</dbReference>
<evidence type="ECO:0000256" key="9">
    <source>
        <dbReference type="SAM" id="MobiDB-lite"/>
    </source>
</evidence>
<organism evidence="11 12">
    <name type="scientific">Steroidobacter agaridevorans</name>
    <dbReference type="NCBI Taxonomy" id="2695856"/>
    <lineage>
        <taxon>Bacteria</taxon>
        <taxon>Pseudomonadati</taxon>
        <taxon>Pseudomonadota</taxon>
        <taxon>Gammaproteobacteria</taxon>
        <taxon>Steroidobacterales</taxon>
        <taxon>Steroidobacteraceae</taxon>
        <taxon>Steroidobacter</taxon>
    </lineage>
</organism>
<feature type="domain" description="Haemolysin-type calcium binding-related" evidence="10">
    <location>
        <begin position="952"/>
        <end position="990"/>
    </location>
</feature>
<dbReference type="InterPro" id="IPR011049">
    <property type="entry name" value="Serralysin-like_metalloprot_C"/>
</dbReference>
<keyword evidence="7" id="KW-0843">Virulence</keyword>
<evidence type="ECO:0000256" key="7">
    <source>
        <dbReference type="ARBA" id="ARBA00023026"/>
    </source>
</evidence>
<dbReference type="SUPFAM" id="SSF51120">
    <property type="entry name" value="beta-Roll"/>
    <property type="match status" value="11"/>
</dbReference>
<dbReference type="GO" id="GO:0005576">
    <property type="term" value="C:extracellular region"/>
    <property type="evidence" value="ECO:0007669"/>
    <property type="project" value="UniProtKB-SubCell"/>
</dbReference>
<sequence>MTLPSSQQITNLYLYGQDTTPENLANDALIRPSDARAHTTVNVNEYMESGAGRFANAAFFEFIKLFFSPTSSGLHTPGTRRELTQQQLRAELGLDNSTALISQQQWAYADGQDDWAERVYIWNTVAYELANDARFIITETGERYIENFRIRPWTNTGEENFDFESSDWIAELGGWALGTEEGVDPSGIGRTVDIGFTGERTMQPRYDFADYQADTARAVLPNPLLLATRTGELVDLVDRLNWNGTTDFREDGRPIIYGTTGNDEISEYETTTGVDLDDHDYLGPHVGNGIHYIAGGGNDNVTGTGASDVLDGGTGNDDLRGGAGDDTLRGGADFDELHGEAGNDRLYGGDTVDTLYGGADRDYLEGGDGTDLMYGGQGFDTYTADALDVITDEDGRGSVYLGRRRLTGGTRTEEDPENEYRNGSLIYVLDGSTLTINGGLTINDFSNGDLGIFLETEEDDEDGPDMDEPERRVSPLVIDLDGDGVETAAYSRDRYFDHDANGMQESTAWAGRDDGLLVRDLDGNGSIDSGRELFGSQTRLASGALAANGFAALAELDSNGDGIVNAADENFAQLRIWRDANGNGVSEAGELLTLEQAGLQGLNTAWSSSTLVDANGQAHRQVGSAIRADGSAANVSDVWFTSDSSRRINNVDVSIEALFELSETPNAKAFGNLPDLHQALVSNAALQPLLDAYLTETDPAARKTRLEALIFEWAGVTGIDPATRGPYMDARKMAVVELIVGRPYRNQHTPNDPNPRWEASNLLLAEYAEFEQYVAAQLAAQVDYGETGIFEAGFSSGYSRVMVDWQAVVQHVGVLRASTNMEGIAALWDTLRALSVYSLTFQQEMNGILPTLVAMYPDVEPVLSGAKFVTGTAANETLYGTSANEIIRGAAGNDILYGQSGNDSYVYRPGDGDDVIFDSRGNDQLVFAGGILPAHISITRDVSAIRIDVNTGTSTGSIRISNVFEGAQGALREGVIEGIRFEDGTLWDLNRILAEIQQPSTPGNDAMYGSAVNETFASGDGDDQLFGYGGDDHLSGEGGADVLDGGDGNDQLFGGAGNDDLLGGIGNDILQGDAGADDLRGGDGADQLTGGADSDFLDGGMDNDILQGDAGADSLYGGGGADQLWGGGDADFLAGGEGDDQLIGGLGNDRMEGGAGDDRYYHARGDGTDTIYDSSGHSTIYVSNLPLSEVYFRRDGTSLVIRFTSSADDEIRLERWFDPVSGLALSGIRVDQGDGLPWEITPAALDLEVLKATTAADVILGNQLDNVVDALAGNDTVRGHDGNDQITGGDGDDQLYGDAGNDVLSGGADVDLLEGGAGDDQLDGGDGNDTLSGGDGVDILLGGSGADALTGGADADQLDGGEGNDTLDGGTGADQLTGGAGDDIYLVDDVGDVVTESADGEDIIRSSVSYTIAANVESLELIGTGNVDATGNAVANRLVGNEGDNRLDGLDGDDILEGGAGADELVGGAGTDQLDGGTGQDHLAGGAGDDAYIVDQESDVILELAAEGNDTVVAHSSYALSDNIESLTLAEGSGAYSGTGNASDNLITGNSSSNRIDGGAGADRMVGGEGGDTYVVDDANDEVVELAAEGDDTVESSIDYVLGSTLENLTLTGSLDLHGAGNDGDNVLIGNDGHNRLDGGSGGDDMYGGGGDDYFINDSSGDWIYEYSDEGIDTVERRYETNLVLSNNVENLILAEGIETGNGNALDNTITGNTGDNTLGGWDGDDEIHGLDGDDALFGGTGSDLILGGTGSDYLDGGAGVDHLEGGVGDDTYIVDDSADVVVEADGAGEDDRVQTTASYTLSSNVEILFLQGSAAIDGTGNALDNYIAGNGAANTLSGEGGNDTLVGGGGDDTMIGGAGDDSYVVSDTTGSDVIDNTAGGGFDGVFFINGITRERLSFSRDGDDLLIGVDGASIPAVRVLNHFLGGVAAIDFVQPDGGYYLTTAEINQIVAGGQSGEYDQVIEGTAAGEQLVGSQGKDLIKGLGGNDQMFGMTGDDTLQGGDGDDYLAGGDGGSTGSGADRLEGGAGNDTLAGQDGNDTLIGGIGNDSYVYGGGQDTIDNGDGGYDGIFFNDGIDASRLDFSREGDDLLITVDADANSTVRVVNHFLGGNAAIDFVQPDVGAMLDTAAINALADPGTGGPGGGTPGNDADYSNVVQGTAAGEQMLGSSARDLIRGLGGNDTMFAFGADDKLEGGDGNDDLYGGNGSFSNSGNDILIGGAGDDSLKGEDGADYLMGGAGNDNYYYTANSGRDTIDNSGGGSDYIYFASIARTRLSFHRDGDDLLVRVDGSANAEVRVLKHFLGGEYAIAFVQPGDGGFAIPASAFGNLLTPLPGAFAASEQQNVLTRPTSELAWLHDAVGSPVLDGLGDFAFRGSVRRTQELDGALVVGVGDPTADARRELELLVNAMSAHVGAATTEADRHDIGSLARELTSSAFRQHHLRGTQQATMLDV</sequence>
<reference evidence="12" key="1">
    <citation type="submission" date="2020-01" db="EMBL/GenBank/DDBJ databases">
        <title>'Steroidobacter agaridevorans' sp. nov., agar-degrading bacteria isolated from rhizosphere soils.</title>
        <authorList>
            <person name="Ikenaga M."/>
            <person name="Kataoka M."/>
            <person name="Murouchi A."/>
            <person name="Katsuragi S."/>
            <person name="Sakai M."/>
        </authorList>
    </citation>
    <scope>NUCLEOTIDE SEQUENCE [LARGE SCALE GENOMIC DNA]</scope>
    <source>
        <strain evidence="12">YU21-B</strain>
    </source>
</reference>
<dbReference type="EMBL" id="BLJN01000005">
    <property type="protein sequence ID" value="GFE82768.1"/>
    <property type="molecule type" value="Genomic_DNA"/>
</dbReference>
<evidence type="ECO:0000256" key="4">
    <source>
        <dbReference type="ARBA" id="ARBA00022656"/>
    </source>
</evidence>
<dbReference type="InterPro" id="IPR010566">
    <property type="entry name" value="Haemolys_ca-bd"/>
</dbReference>
<dbReference type="PRINTS" id="PR01488">
    <property type="entry name" value="RTXTOXINA"/>
</dbReference>
<dbReference type="Proteomes" id="UP000445000">
    <property type="component" value="Unassembled WGS sequence"/>
</dbReference>
<feature type="region of interest" description="Disordered" evidence="9">
    <location>
        <begin position="1076"/>
        <end position="1102"/>
    </location>
</feature>
<dbReference type="PRINTS" id="PR00313">
    <property type="entry name" value="CABNDNGRPT"/>
</dbReference>
<dbReference type="Pfam" id="PF06594">
    <property type="entry name" value="HCBP_related"/>
    <property type="match status" value="1"/>
</dbReference>
<accession>A0A829YIU5</accession>
<feature type="region of interest" description="Disordered" evidence="9">
    <location>
        <begin position="1995"/>
        <end position="2037"/>
    </location>
</feature>
<keyword evidence="4" id="KW-0800">Toxin</keyword>
<dbReference type="RefSeq" id="WP_161814421.1">
    <property type="nucleotide sequence ID" value="NZ_BLJN01000005.1"/>
</dbReference>
<evidence type="ECO:0000313" key="12">
    <source>
        <dbReference type="Proteomes" id="UP000445000"/>
    </source>
</evidence>
<gene>
    <name evidence="11" type="ORF">GCM10011487_47680</name>
</gene>
<name>A0A829YIU5_9GAMM</name>
<feature type="region of interest" description="Disordered" evidence="9">
    <location>
        <begin position="1314"/>
        <end position="1336"/>
    </location>
</feature>